<dbReference type="HAMAP" id="MF_00376">
    <property type="entry name" value="Dephospho_CoA_kinase"/>
    <property type="match status" value="1"/>
</dbReference>
<evidence type="ECO:0000256" key="5">
    <source>
        <dbReference type="ARBA" id="ARBA00022777"/>
    </source>
</evidence>
<organism evidence="10 11">
    <name type="scientific">Paenibacillus ginsengarvi</name>
    <dbReference type="NCBI Taxonomy" id="400777"/>
    <lineage>
        <taxon>Bacteria</taxon>
        <taxon>Bacillati</taxon>
        <taxon>Bacillota</taxon>
        <taxon>Bacilli</taxon>
        <taxon>Bacillales</taxon>
        <taxon>Paenibacillaceae</taxon>
        <taxon>Paenibacillus</taxon>
    </lineage>
</organism>
<comment type="caution">
    <text evidence="10">The sequence shown here is derived from an EMBL/GenBank/DDBJ whole genome shotgun (WGS) entry which is preliminary data.</text>
</comment>
<evidence type="ECO:0000256" key="1">
    <source>
        <dbReference type="ARBA" id="ARBA00009018"/>
    </source>
</evidence>
<comment type="catalytic activity">
    <reaction evidence="8">
        <text>3'-dephospho-CoA + ATP = ADP + CoA + H(+)</text>
        <dbReference type="Rhea" id="RHEA:18245"/>
        <dbReference type="ChEBI" id="CHEBI:15378"/>
        <dbReference type="ChEBI" id="CHEBI:30616"/>
        <dbReference type="ChEBI" id="CHEBI:57287"/>
        <dbReference type="ChEBI" id="CHEBI:57328"/>
        <dbReference type="ChEBI" id="CHEBI:456216"/>
        <dbReference type="EC" id="2.7.1.24"/>
    </reaction>
</comment>
<comment type="pathway">
    <text evidence="8">Cofactor biosynthesis; coenzyme A biosynthesis; CoA from (R)-pantothenate: step 5/5.</text>
</comment>
<dbReference type="Pfam" id="PF01121">
    <property type="entry name" value="CoaE"/>
    <property type="match status" value="1"/>
</dbReference>
<proteinExistence type="inferred from homology"/>
<dbReference type="PANTHER" id="PTHR10695:SF46">
    <property type="entry name" value="BIFUNCTIONAL COENZYME A SYNTHASE-RELATED"/>
    <property type="match status" value="1"/>
</dbReference>
<evidence type="ECO:0000256" key="7">
    <source>
        <dbReference type="ARBA" id="ARBA00022993"/>
    </source>
</evidence>
<evidence type="ECO:0000256" key="4">
    <source>
        <dbReference type="ARBA" id="ARBA00022741"/>
    </source>
</evidence>
<keyword evidence="4 8" id="KW-0547">Nucleotide-binding</keyword>
<dbReference type="GO" id="GO:0004140">
    <property type="term" value="F:dephospho-CoA kinase activity"/>
    <property type="evidence" value="ECO:0007669"/>
    <property type="project" value="UniProtKB-UniRule"/>
</dbReference>
<keyword evidence="3 8" id="KW-0808">Transferase</keyword>
<evidence type="ECO:0000313" key="10">
    <source>
        <dbReference type="EMBL" id="RKN85459.1"/>
    </source>
</evidence>
<keyword evidence="6 8" id="KW-0067">ATP-binding</keyword>
<dbReference type="FunFam" id="3.40.50.300:FF:000991">
    <property type="entry name" value="Dephospho-CoA kinase"/>
    <property type="match status" value="1"/>
</dbReference>
<dbReference type="EMBL" id="RBAH01000004">
    <property type="protein sequence ID" value="RKN85459.1"/>
    <property type="molecule type" value="Genomic_DNA"/>
</dbReference>
<comment type="function">
    <text evidence="8">Catalyzes the phosphorylation of the 3'-hydroxyl group of dephosphocoenzyme A to form coenzyme A.</text>
</comment>
<dbReference type="GO" id="GO:0005737">
    <property type="term" value="C:cytoplasm"/>
    <property type="evidence" value="ECO:0007669"/>
    <property type="project" value="UniProtKB-SubCell"/>
</dbReference>
<evidence type="ECO:0000256" key="6">
    <source>
        <dbReference type="ARBA" id="ARBA00022840"/>
    </source>
</evidence>
<dbReference type="CDD" id="cd02022">
    <property type="entry name" value="DPCK"/>
    <property type="match status" value="1"/>
</dbReference>
<dbReference type="InterPro" id="IPR001977">
    <property type="entry name" value="Depp_CoAkinase"/>
</dbReference>
<comment type="subcellular location">
    <subcellularLocation>
        <location evidence="8">Cytoplasm</location>
    </subcellularLocation>
</comment>
<feature type="binding site" evidence="8">
    <location>
        <begin position="10"/>
        <end position="15"/>
    </location>
    <ligand>
        <name>ATP</name>
        <dbReference type="ChEBI" id="CHEBI:30616"/>
    </ligand>
</feature>
<dbReference type="Proteomes" id="UP000282311">
    <property type="component" value="Unassembled WGS sequence"/>
</dbReference>
<keyword evidence="5 8" id="KW-0418">Kinase</keyword>
<dbReference type="UniPathway" id="UPA00241">
    <property type="reaction ID" value="UER00356"/>
</dbReference>
<protein>
    <recommendedName>
        <fullName evidence="8 9">Dephospho-CoA kinase</fullName>
        <ecNumber evidence="8 9">2.7.1.24</ecNumber>
    </recommendedName>
    <alternativeName>
        <fullName evidence="8">Dephosphocoenzyme A kinase</fullName>
    </alternativeName>
</protein>
<dbReference type="GO" id="GO:0005524">
    <property type="term" value="F:ATP binding"/>
    <property type="evidence" value="ECO:0007669"/>
    <property type="project" value="UniProtKB-UniRule"/>
</dbReference>
<evidence type="ECO:0000256" key="2">
    <source>
        <dbReference type="ARBA" id="ARBA00022490"/>
    </source>
</evidence>
<comment type="similarity">
    <text evidence="1 8">Belongs to the CoaE family.</text>
</comment>
<dbReference type="PANTHER" id="PTHR10695">
    <property type="entry name" value="DEPHOSPHO-COA KINASE-RELATED"/>
    <property type="match status" value="1"/>
</dbReference>
<keyword evidence="11" id="KW-1185">Reference proteome</keyword>
<keyword evidence="2 8" id="KW-0963">Cytoplasm</keyword>
<keyword evidence="7 8" id="KW-0173">Coenzyme A biosynthesis</keyword>
<dbReference type="RefSeq" id="WP_120746482.1">
    <property type="nucleotide sequence ID" value="NZ_RBAH01000004.1"/>
</dbReference>
<name>A0A3B0CMH3_9BACL</name>
<dbReference type="Gene3D" id="3.40.50.300">
    <property type="entry name" value="P-loop containing nucleotide triphosphate hydrolases"/>
    <property type="match status" value="1"/>
</dbReference>
<dbReference type="OrthoDB" id="9812943at2"/>
<evidence type="ECO:0000256" key="8">
    <source>
        <dbReference type="HAMAP-Rule" id="MF_00376"/>
    </source>
</evidence>
<dbReference type="NCBIfam" id="TIGR00152">
    <property type="entry name" value="dephospho-CoA kinase"/>
    <property type="match status" value="1"/>
</dbReference>
<dbReference type="PROSITE" id="PS51219">
    <property type="entry name" value="DPCK"/>
    <property type="match status" value="1"/>
</dbReference>
<dbReference type="AlphaFoldDB" id="A0A3B0CMH3"/>
<sequence length="198" mass="21833">MNIGLTGGIACGKSTVAAMLVKRGAILIDADQIAREVVLPGAPALGLVAERFGEGVLMLDGTLNRKALGEIVFRDAAARKDLEAILHPRIRALMRERMESSEREFPHRLVVVDVPLLFESKLEAMFEETLLVYIPRELQLKRLQARDGLTLQQAESRLAAQMPIEAKRELADTIIDNSGDLAAAEQQVAEYCKRKGME</sequence>
<evidence type="ECO:0000256" key="9">
    <source>
        <dbReference type="NCBIfam" id="TIGR00152"/>
    </source>
</evidence>
<dbReference type="GO" id="GO:0015937">
    <property type="term" value="P:coenzyme A biosynthetic process"/>
    <property type="evidence" value="ECO:0007669"/>
    <property type="project" value="UniProtKB-UniRule"/>
</dbReference>
<reference evidence="10 11" key="1">
    <citation type="journal article" date="2007" name="Int. J. Syst. Evol. Microbiol.">
        <title>Paenibacillus ginsengarvi sp. nov., isolated from soil from ginseng cultivation.</title>
        <authorList>
            <person name="Yoon M.H."/>
            <person name="Ten L.N."/>
            <person name="Im W.T."/>
        </authorList>
    </citation>
    <scope>NUCLEOTIDE SEQUENCE [LARGE SCALE GENOMIC DNA]</scope>
    <source>
        <strain evidence="10 11">KCTC 13059</strain>
    </source>
</reference>
<evidence type="ECO:0000256" key="3">
    <source>
        <dbReference type="ARBA" id="ARBA00022679"/>
    </source>
</evidence>
<dbReference type="SUPFAM" id="SSF52540">
    <property type="entry name" value="P-loop containing nucleoside triphosphate hydrolases"/>
    <property type="match status" value="1"/>
</dbReference>
<evidence type="ECO:0000313" key="11">
    <source>
        <dbReference type="Proteomes" id="UP000282311"/>
    </source>
</evidence>
<gene>
    <name evidence="8" type="primary">coaE</name>
    <name evidence="10" type="ORF">D7M11_07130</name>
</gene>
<dbReference type="InterPro" id="IPR027417">
    <property type="entry name" value="P-loop_NTPase"/>
</dbReference>
<accession>A0A3B0CMH3</accession>
<dbReference type="EC" id="2.7.1.24" evidence="8 9"/>